<reference evidence="8 9" key="1">
    <citation type="journal article" date="2017" name="Int. J. Syst. Evol. Microbiol.">
        <title>Kushneria konosiri sp. nov., isolated from the Korean salt-fermented seafood Daemi-jeot.</title>
        <authorList>
            <person name="Yun J.H."/>
            <person name="Park S.K."/>
            <person name="Lee J.Y."/>
            <person name="Jung M.J."/>
            <person name="Bae J.W."/>
        </authorList>
    </citation>
    <scope>NUCLEOTIDE SEQUENCE [LARGE SCALE GENOMIC DNA]</scope>
    <source>
        <strain evidence="8 9">X49</strain>
    </source>
</reference>
<dbReference type="InterPro" id="IPR050189">
    <property type="entry name" value="MFS_Efflux_Transporters"/>
</dbReference>
<dbReference type="Pfam" id="PF06779">
    <property type="entry name" value="MFS_4"/>
    <property type="match status" value="1"/>
</dbReference>
<gene>
    <name evidence="8" type="ORF">B9G99_06050</name>
</gene>
<evidence type="ECO:0000256" key="3">
    <source>
        <dbReference type="ARBA" id="ARBA00022692"/>
    </source>
</evidence>
<feature type="transmembrane region" description="Helical" evidence="6">
    <location>
        <begin position="285"/>
        <end position="304"/>
    </location>
</feature>
<evidence type="ECO:0000313" key="8">
    <source>
        <dbReference type="EMBL" id="ARS52496.1"/>
    </source>
</evidence>
<keyword evidence="2" id="KW-1003">Cell membrane</keyword>
<evidence type="ECO:0000313" key="9">
    <source>
        <dbReference type="Proteomes" id="UP000250025"/>
    </source>
</evidence>
<dbReference type="SUPFAM" id="SSF103473">
    <property type="entry name" value="MFS general substrate transporter"/>
    <property type="match status" value="1"/>
</dbReference>
<evidence type="ECO:0000259" key="7">
    <source>
        <dbReference type="PROSITE" id="PS50850"/>
    </source>
</evidence>
<dbReference type="InterPro" id="IPR036259">
    <property type="entry name" value="MFS_trans_sf"/>
</dbReference>
<feature type="transmembrane region" description="Helical" evidence="6">
    <location>
        <begin position="51"/>
        <end position="75"/>
    </location>
</feature>
<evidence type="ECO:0000256" key="5">
    <source>
        <dbReference type="ARBA" id="ARBA00023136"/>
    </source>
</evidence>
<comment type="subcellular location">
    <subcellularLocation>
        <location evidence="1">Cell membrane</location>
        <topology evidence="1">Multi-pass membrane protein</topology>
    </subcellularLocation>
</comment>
<feature type="transmembrane region" description="Helical" evidence="6">
    <location>
        <begin position="216"/>
        <end position="234"/>
    </location>
</feature>
<protein>
    <recommendedName>
        <fullName evidence="7">Major facilitator superfamily (MFS) profile domain-containing protein</fullName>
    </recommendedName>
</protein>
<feature type="transmembrane region" description="Helical" evidence="6">
    <location>
        <begin position="173"/>
        <end position="195"/>
    </location>
</feature>
<dbReference type="Proteomes" id="UP000250025">
    <property type="component" value="Chromosome"/>
</dbReference>
<dbReference type="InterPro" id="IPR020846">
    <property type="entry name" value="MFS_dom"/>
</dbReference>
<evidence type="ECO:0000256" key="6">
    <source>
        <dbReference type="SAM" id="Phobius"/>
    </source>
</evidence>
<dbReference type="Gene3D" id="1.20.1250.20">
    <property type="entry name" value="MFS general substrate transporter like domains"/>
    <property type="match status" value="2"/>
</dbReference>
<dbReference type="EMBL" id="CP021323">
    <property type="protein sequence ID" value="ARS52496.1"/>
    <property type="molecule type" value="Genomic_DNA"/>
</dbReference>
<feature type="transmembrane region" description="Helical" evidence="6">
    <location>
        <begin position="371"/>
        <end position="389"/>
    </location>
</feature>
<keyword evidence="4 6" id="KW-1133">Transmembrane helix</keyword>
<dbReference type="KEGG" id="kus:B9G99_06050"/>
<name>A0A2Z2H6J1_9GAMM</name>
<evidence type="ECO:0000256" key="4">
    <source>
        <dbReference type="ARBA" id="ARBA00022989"/>
    </source>
</evidence>
<feature type="transmembrane region" description="Helical" evidence="6">
    <location>
        <begin position="105"/>
        <end position="129"/>
    </location>
</feature>
<feature type="transmembrane region" description="Helical" evidence="6">
    <location>
        <begin position="12"/>
        <end position="31"/>
    </location>
</feature>
<feature type="transmembrane region" description="Helical" evidence="6">
    <location>
        <begin position="254"/>
        <end position="273"/>
    </location>
</feature>
<dbReference type="AlphaFoldDB" id="A0A2Z2H6J1"/>
<organism evidence="8 9">
    <name type="scientific">Kushneria konosiri</name>
    <dbReference type="NCBI Taxonomy" id="698828"/>
    <lineage>
        <taxon>Bacteria</taxon>
        <taxon>Pseudomonadati</taxon>
        <taxon>Pseudomonadota</taxon>
        <taxon>Gammaproteobacteria</taxon>
        <taxon>Oceanospirillales</taxon>
        <taxon>Halomonadaceae</taxon>
        <taxon>Kushneria</taxon>
    </lineage>
</organism>
<keyword evidence="9" id="KW-1185">Reference proteome</keyword>
<dbReference type="PANTHER" id="PTHR43124:SF3">
    <property type="entry name" value="CHLORAMPHENICOL EFFLUX PUMP RV0191"/>
    <property type="match status" value="1"/>
</dbReference>
<dbReference type="RefSeq" id="WP_086621222.1">
    <property type="nucleotide sequence ID" value="NZ_CP021323.1"/>
</dbReference>
<dbReference type="PROSITE" id="PS50850">
    <property type="entry name" value="MFS"/>
    <property type="match status" value="1"/>
</dbReference>
<accession>A0A2Z2H6J1</accession>
<dbReference type="PANTHER" id="PTHR43124">
    <property type="entry name" value="PURINE EFFLUX PUMP PBUE"/>
    <property type="match status" value="1"/>
</dbReference>
<dbReference type="InterPro" id="IPR010645">
    <property type="entry name" value="MFS_4"/>
</dbReference>
<feature type="transmembrane region" description="Helical" evidence="6">
    <location>
        <begin position="310"/>
        <end position="330"/>
    </location>
</feature>
<feature type="transmembrane region" description="Helical" evidence="6">
    <location>
        <begin position="141"/>
        <end position="167"/>
    </location>
</feature>
<evidence type="ECO:0000256" key="1">
    <source>
        <dbReference type="ARBA" id="ARBA00004651"/>
    </source>
</evidence>
<feature type="domain" description="Major facilitator superfamily (MFS) profile" evidence="7">
    <location>
        <begin position="13"/>
        <end position="394"/>
    </location>
</feature>
<keyword evidence="3 6" id="KW-0812">Transmembrane</keyword>
<feature type="transmembrane region" description="Helical" evidence="6">
    <location>
        <begin position="82"/>
        <end position="99"/>
    </location>
</feature>
<feature type="transmembrane region" description="Helical" evidence="6">
    <location>
        <begin position="342"/>
        <end position="365"/>
    </location>
</feature>
<proteinExistence type="predicted"/>
<sequence length="394" mass="41190">MQQQKNRAETVKAVSIAAGGALCTAIAFGPARMGYGLFLPQFRDVFSLSTAHAGLIASSAFVAFLLALLVSAYLVMRYGGRVPVVAGLLAATVGLAMVAGTQGTLIFAIGIILSATSAGLCWSPFNDAVGRAIISEWHGRVLSVVSTGTTFGMAGAGVMALAVALLGWDWRTIWFGFAGLALVCALYHLVVLRQLPETTASSFDRKKFRRLMHRGIRPIYWIAVSFGITNGIYLSFAVNQIDAMGGLAGLQIDGAGAVLFMAFGAGGVAGLWTADVERRIGLRRLVQGIFVCSAASLLLIGLGADIWAGVVVSAALQGLCLMSLSALFSFISQRLYPDISSVSFTAVLCVYALGNVAGPALAGYLAGLSSLMMVFTATAALSLMTGLLFRARYT</sequence>
<dbReference type="OrthoDB" id="2957247at2"/>
<dbReference type="GO" id="GO:0022857">
    <property type="term" value="F:transmembrane transporter activity"/>
    <property type="evidence" value="ECO:0007669"/>
    <property type="project" value="InterPro"/>
</dbReference>
<dbReference type="GO" id="GO:0005886">
    <property type="term" value="C:plasma membrane"/>
    <property type="evidence" value="ECO:0007669"/>
    <property type="project" value="UniProtKB-SubCell"/>
</dbReference>
<evidence type="ECO:0000256" key="2">
    <source>
        <dbReference type="ARBA" id="ARBA00022475"/>
    </source>
</evidence>
<keyword evidence="5 6" id="KW-0472">Membrane</keyword>